<dbReference type="SMART" id="SM00897">
    <property type="entry name" value="FIST"/>
    <property type="match status" value="1"/>
</dbReference>
<dbReference type="Proteomes" id="UP001495147">
    <property type="component" value="Unassembled WGS sequence"/>
</dbReference>
<name>A0ABV0G424_9BURK</name>
<dbReference type="Pfam" id="PF08495">
    <property type="entry name" value="FIST"/>
    <property type="match status" value="1"/>
</dbReference>
<evidence type="ECO:0000313" key="3">
    <source>
        <dbReference type="EMBL" id="MEO3692479.1"/>
    </source>
</evidence>
<comment type="caution">
    <text evidence="3">The sequence shown here is derived from an EMBL/GenBank/DDBJ whole genome shotgun (WGS) entry which is preliminary data.</text>
</comment>
<feature type="domain" description="FIST C-domain" evidence="2">
    <location>
        <begin position="222"/>
        <end position="360"/>
    </location>
</feature>
<evidence type="ECO:0000313" key="4">
    <source>
        <dbReference type="Proteomes" id="UP001495147"/>
    </source>
</evidence>
<protein>
    <submittedName>
        <fullName evidence="3">FIST N-terminal domain-containing protein</fullName>
    </submittedName>
</protein>
<dbReference type="RefSeq" id="WP_347705296.1">
    <property type="nucleotide sequence ID" value="NZ_JBDPZD010000003.1"/>
</dbReference>
<feature type="domain" description="FIST" evidence="1">
    <location>
        <begin position="24"/>
        <end position="221"/>
    </location>
</feature>
<evidence type="ECO:0000259" key="1">
    <source>
        <dbReference type="SMART" id="SM00897"/>
    </source>
</evidence>
<gene>
    <name evidence="3" type="ORF">ABDJ85_13450</name>
</gene>
<sequence length="381" mass="39601">MRVQAVQHQAGSWSTPLPSELDGAATWVLAFASPDTPPDAPALKQLSAAFPQSVVMGCSTAGEIAGDAVHDDSICVAVAQFEHTRLRVARTLLSAPADTAAAGERLAAALIRPEGGQALRAVFVLSDGVCVNGSTLVRALHAALPAGVLVTGGLAGDAERFKRTWVLDGAGVHVRHIMALGLYGDRLVTGQASEGGWVDFGPRRQITRSSGNVLYELDGKPALELYKAYLADRAAGLPGTGMLFPLDVCAADTPEQRVVRTLVGVDEGAQSVTFAGDLPEGGFARLTRSSTERLVDSAGRAADVALQGMQGPSLAVSVSCVARRIVLGQHTDDEVEAVASRLPADAVHVGFYSYGEIAPGRAPGSCALHNQTMTVTAYGER</sequence>
<dbReference type="SMART" id="SM01204">
    <property type="entry name" value="FIST_C"/>
    <property type="match status" value="1"/>
</dbReference>
<dbReference type="Pfam" id="PF10442">
    <property type="entry name" value="FIST_C"/>
    <property type="match status" value="1"/>
</dbReference>
<dbReference type="InterPro" id="IPR013702">
    <property type="entry name" value="FIST_domain_N"/>
</dbReference>
<dbReference type="PANTHER" id="PTHR40252:SF2">
    <property type="entry name" value="BLR0328 PROTEIN"/>
    <property type="match status" value="1"/>
</dbReference>
<keyword evidence="4" id="KW-1185">Reference proteome</keyword>
<reference evidence="3 4" key="1">
    <citation type="submission" date="2024-05" db="EMBL/GenBank/DDBJ databases">
        <title>Roseateles sp. DJS-2-20 16S ribosomal RNA gene Genome sequencing and assembly.</title>
        <authorList>
            <person name="Woo H."/>
        </authorList>
    </citation>
    <scope>NUCLEOTIDE SEQUENCE [LARGE SCALE GENOMIC DNA]</scope>
    <source>
        <strain evidence="3 4">DJS-2-20</strain>
    </source>
</reference>
<evidence type="ECO:0000259" key="2">
    <source>
        <dbReference type="SMART" id="SM01204"/>
    </source>
</evidence>
<dbReference type="EMBL" id="JBDPZD010000003">
    <property type="protein sequence ID" value="MEO3692479.1"/>
    <property type="molecule type" value="Genomic_DNA"/>
</dbReference>
<organism evidence="3 4">
    <name type="scientific">Roseateles paludis</name>
    <dbReference type="NCBI Taxonomy" id="3145238"/>
    <lineage>
        <taxon>Bacteria</taxon>
        <taxon>Pseudomonadati</taxon>
        <taxon>Pseudomonadota</taxon>
        <taxon>Betaproteobacteria</taxon>
        <taxon>Burkholderiales</taxon>
        <taxon>Sphaerotilaceae</taxon>
        <taxon>Roseateles</taxon>
    </lineage>
</organism>
<dbReference type="PANTHER" id="PTHR40252">
    <property type="entry name" value="BLR0328 PROTEIN"/>
    <property type="match status" value="1"/>
</dbReference>
<accession>A0ABV0G424</accession>
<dbReference type="InterPro" id="IPR019494">
    <property type="entry name" value="FIST_C"/>
</dbReference>
<proteinExistence type="predicted"/>